<dbReference type="Gene3D" id="3.40.630.30">
    <property type="match status" value="1"/>
</dbReference>
<dbReference type="GO" id="GO:0005840">
    <property type="term" value="C:ribosome"/>
    <property type="evidence" value="ECO:0007669"/>
    <property type="project" value="UniProtKB-KW"/>
</dbReference>
<keyword evidence="4" id="KW-0687">Ribonucleoprotein</keyword>
<gene>
    <name evidence="4" type="ORF">SAMN05421541_110113</name>
</gene>
<dbReference type="EMBL" id="FONV01000010">
    <property type="protein sequence ID" value="SFF42304.1"/>
    <property type="molecule type" value="Genomic_DNA"/>
</dbReference>
<evidence type="ECO:0000256" key="2">
    <source>
        <dbReference type="ARBA" id="ARBA00023315"/>
    </source>
</evidence>
<accession>A0A1I2IJ85</accession>
<organism evidence="4 5">
    <name type="scientific">Actinoplanes philippinensis</name>
    <dbReference type="NCBI Taxonomy" id="35752"/>
    <lineage>
        <taxon>Bacteria</taxon>
        <taxon>Bacillati</taxon>
        <taxon>Actinomycetota</taxon>
        <taxon>Actinomycetes</taxon>
        <taxon>Micromonosporales</taxon>
        <taxon>Micromonosporaceae</taxon>
        <taxon>Actinoplanes</taxon>
    </lineage>
</organism>
<keyword evidence="5" id="KW-1185">Reference proteome</keyword>
<dbReference type="Pfam" id="PF00583">
    <property type="entry name" value="Acetyltransf_1"/>
    <property type="match status" value="1"/>
</dbReference>
<keyword evidence="2" id="KW-0012">Acyltransferase</keyword>
<evidence type="ECO:0000313" key="5">
    <source>
        <dbReference type="Proteomes" id="UP000199645"/>
    </source>
</evidence>
<dbReference type="InterPro" id="IPR050832">
    <property type="entry name" value="Bact_Acetyltransf"/>
</dbReference>
<dbReference type="PROSITE" id="PS51186">
    <property type="entry name" value="GNAT"/>
    <property type="match status" value="1"/>
</dbReference>
<evidence type="ECO:0000259" key="3">
    <source>
        <dbReference type="PROSITE" id="PS51186"/>
    </source>
</evidence>
<dbReference type="Proteomes" id="UP000199645">
    <property type="component" value="Unassembled WGS sequence"/>
</dbReference>
<proteinExistence type="predicted"/>
<sequence>MVAGWFAGGMTVLLRPVEDADLIAVGALHHRSRAAAYADLLPPETFAARGPEALSAWWVERWKWERETHRMTVAEVGGELAGFTYVGPSETEGAAELYAIHLEPHRVGSGIGRQLMINALGQLAGFGAERAVLWVLADNPVARRFYERGGWTPDGATRVAPVNDHPMRQLRYSHPL</sequence>
<dbReference type="AlphaFoldDB" id="A0A1I2IJ85"/>
<dbReference type="PANTHER" id="PTHR43877:SF1">
    <property type="entry name" value="ACETYLTRANSFERASE"/>
    <property type="match status" value="1"/>
</dbReference>
<dbReference type="GO" id="GO:0016747">
    <property type="term" value="F:acyltransferase activity, transferring groups other than amino-acyl groups"/>
    <property type="evidence" value="ECO:0007669"/>
    <property type="project" value="InterPro"/>
</dbReference>
<evidence type="ECO:0000313" key="4">
    <source>
        <dbReference type="EMBL" id="SFF42304.1"/>
    </source>
</evidence>
<dbReference type="PANTHER" id="PTHR43877">
    <property type="entry name" value="AMINOALKYLPHOSPHONATE N-ACETYLTRANSFERASE-RELATED-RELATED"/>
    <property type="match status" value="1"/>
</dbReference>
<dbReference type="CDD" id="cd04301">
    <property type="entry name" value="NAT_SF"/>
    <property type="match status" value="1"/>
</dbReference>
<keyword evidence="4" id="KW-0689">Ribosomal protein</keyword>
<protein>
    <submittedName>
        <fullName evidence="4">Ribosomal protein S18 acetylase RimI</fullName>
    </submittedName>
</protein>
<dbReference type="InterPro" id="IPR016181">
    <property type="entry name" value="Acyl_CoA_acyltransferase"/>
</dbReference>
<feature type="domain" description="N-acetyltransferase" evidence="3">
    <location>
        <begin position="12"/>
        <end position="176"/>
    </location>
</feature>
<dbReference type="SUPFAM" id="SSF55729">
    <property type="entry name" value="Acyl-CoA N-acyltransferases (Nat)"/>
    <property type="match status" value="1"/>
</dbReference>
<evidence type="ECO:0000256" key="1">
    <source>
        <dbReference type="ARBA" id="ARBA00022679"/>
    </source>
</evidence>
<reference evidence="4 5" key="1">
    <citation type="submission" date="2016-10" db="EMBL/GenBank/DDBJ databases">
        <authorList>
            <person name="de Groot N.N."/>
        </authorList>
    </citation>
    <scope>NUCLEOTIDE SEQUENCE [LARGE SCALE GENOMIC DNA]</scope>
    <source>
        <strain evidence="4 5">DSM 43019</strain>
    </source>
</reference>
<name>A0A1I2IJ85_9ACTN</name>
<keyword evidence="1" id="KW-0808">Transferase</keyword>
<dbReference type="InterPro" id="IPR000182">
    <property type="entry name" value="GNAT_dom"/>
</dbReference>
<dbReference type="STRING" id="35752.SAMN05421541_110113"/>